<organism evidence="3 6">
    <name type="scientific">Plasmodium ovale wallikeri</name>
    <dbReference type="NCBI Taxonomy" id="864142"/>
    <lineage>
        <taxon>Eukaryota</taxon>
        <taxon>Sar</taxon>
        <taxon>Alveolata</taxon>
        <taxon>Apicomplexa</taxon>
        <taxon>Aconoidasida</taxon>
        <taxon>Haemosporida</taxon>
        <taxon>Plasmodiidae</taxon>
        <taxon>Plasmodium</taxon>
        <taxon>Plasmodium (Plasmodium)</taxon>
    </lineage>
</organism>
<evidence type="ECO:0000313" key="4">
    <source>
        <dbReference type="EMBL" id="SBT35935.1"/>
    </source>
</evidence>
<dbReference type="SUPFAM" id="SSF82185">
    <property type="entry name" value="Histone H3 K4-specific methyltransferase SET7/9 N-terminal domain"/>
    <property type="match status" value="2"/>
</dbReference>
<evidence type="ECO:0000313" key="5">
    <source>
        <dbReference type="Proteomes" id="UP000078550"/>
    </source>
</evidence>
<feature type="compositionally biased region" description="Basic and acidic residues" evidence="2">
    <location>
        <begin position="917"/>
        <end position="932"/>
    </location>
</feature>
<dbReference type="GO" id="GO:0016301">
    <property type="term" value="F:kinase activity"/>
    <property type="evidence" value="ECO:0007669"/>
    <property type="project" value="UniProtKB-KW"/>
</dbReference>
<keyword evidence="1" id="KW-0677">Repeat</keyword>
<dbReference type="EMBL" id="FLRE01000110">
    <property type="protein sequence ID" value="SBT35935.1"/>
    <property type="molecule type" value="Genomic_DNA"/>
</dbReference>
<evidence type="ECO:0000313" key="6">
    <source>
        <dbReference type="Proteomes" id="UP000078555"/>
    </source>
</evidence>
<feature type="compositionally biased region" description="Basic and acidic residues" evidence="2">
    <location>
        <begin position="665"/>
        <end position="723"/>
    </location>
</feature>
<name>A0A1A8YUT5_PLAOA</name>
<keyword evidence="3" id="KW-0418">Kinase</keyword>
<dbReference type="Proteomes" id="UP000078555">
    <property type="component" value="Unassembled WGS sequence"/>
</dbReference>
<feature type="compositionally biased region" description="Polar residues" evidence="2">
    <location>
        <begin position="780"/>
        <end position="794"/>
    </location>
</feature>
<feature type="compositionally biased region" description="Basic and acidic residues" evidence="2">
    <location>
        <begin position="734"/>
        <end position="744"/>
    </location>
</feature>
<keyword evidence="6" id="KW-1185">Reference proteome</keyword>
<dbReference type="Pfam" id="PF02493">
    <property type="entry name" value="MORN"/>
    <property type="match status" value="3"/>
</dbReference>
<dbReference type="EMBL" id="FLRD01000083">
    <property type="protein sequence ID" value="SBT35435.1"/>
    <property type="molecule type" value="Genomic_DNA"/>
</dbReference>
<dbReference type="InterPro" id="IPR003409">
    <property type="entry name" value="MORN"/>
</dbReference>
<dbReference type="AlphaFoldDB" id="A0A1A8YUT5"/>
<dbReference type="PANTHER" id="PTHR23084">
    <property type="entry name" value="PHOSPHATIDYLINOSITOL-4-PHOSPHATE 5-KINASE RELATED"/>
    <property type="match status" value="1"/>
</dbReference>
<sequence length="1049" mass="121454">MGNKCSCAEISNDKQKILHKEDYTKLSELHEDFEGKEIHEESENDEGDYFYRFQGRKYANKLGTKGEELPIHVEEKRDSDWGYNQCKGGHEEYDLGNTQLEGKNEECLINVRRILMCIREHEGDFLTFFKERNATSLLFLKYIIMNYETYMMYIDTGVIYIGEVNEINEKNGLGVVITPDQCIYIGELEEDKITGFGLYVHFSKSKYIGYWNKGKANGYGVFIHPDGTFYKGLWLNDKQNKKGIEYVNDTYIFLGNYEKGKKNNFGAFLWSNKSMYIGNIKRNNFFKNGLYFFNQKKIYIGKWKDNCIYGICEIVWIDRRQYVGYHANNIKEGLGLYKWDDGRIYFGSWHNNKQHGHGIFILIKHVKDYENYINNPFLFFFKNTQKVKKYFVKNISKETFFDKGQISHILEKILIKWDHLSFYNFILMLLHISYYKICATYFHLLKKKRLNNFKFNYKFYEKIKLHLCNTTNDYLVQYSSSNYDNLGKNNIHFSLNSDINNSYVGENIPFRCTTREESTKWNDQQKKPFEDIELLRGYINSVNLSYMSEEDINEKNPLFSYASNNIILKYGIWNNGKLIKWIYSSDNDLSGITNVEGKTNEYAEFLKNKKKNKSGPSSNLKGHVIEHFLSNISSSAVSSVCRKGRRRKKSGRKKGGIKLEGGAIESEKSLSEKSHSEKSHSEKSHSEKSLSEKSLSEKSLSEKSLSEKSLSEKSLSKKSLSRESDEEVPISYSKNKDSEVPVREKDVMHDGSCIQLGYKSARRKKDRRIKKGLSLNCSDSTSDTVSTKNDSSIPVMSEKTRNKNSSFGEEKKEVTNCSKIEAKNKGKNKNAHIKDDCDFYEDIFKKDKIGVTKKLVNDILHENSDMGNADECDDCNGVKCDIYREHKGKKKNRGNRFDGIRINGDHSAGSDGIQNGHKTDAYGETAHGEMPKGDLYRVDKRHQNGCHSVSRVHDIRNISGVRNSCRGRGKDDLLPIISQNYDLPKKGFSLIWSLKKLKNSNISANEPITFEAFENCSYDKNGSLTQDKKKKTSFFRNFLRANKGNRKKE</sequence>
<dbReference type="SMART" id="SM00698">
    <property type="entry name" value="MORN"/>
    <property type="match status" value="5"/>
</dbReference>
<evidence type="ECO:0000256" key="2">
    <source>
        <dbReference type="SAM" id="MobiDB-lite"/>
    </source>
</evidence>
<feature type="compositionally biased region" description="Basic residues" evidence="2">
    <location>
        <begin position="642"/>
        <end position="656"/>
    </location>
</feature>
<feature type="region of interest" description="Disordered" evidence="2">
    <location>
        <begin position="780"/>
        <end position="807"/>
    </location>
</feature>
<feature type="region of interest" description="Disordered" evidence="2">
    <location>
        <begin position="890"/>
        <end position="932"/>
    </location>
</feature>
<accession>A0A1A8YUT5</accession>
<feature type="region of interest" description="Disordered" evidence="2">
    <location>
        <begin position="640"/>
        <end position="744"/>
    </location>
</feature>
<gene>
    <name evidence="3" type="ORF">POVWA1_027340</name>
    <name evidence="4" type="ORF">POVWA2_027510</name>
</gene>
<dbReference type="Proteomes" id="UP000078550">
    <property type="component" value="Unassembled WGS sequence"/>
</dbReference>
<evidence type="ECO:0000313" key="3">
    <source>
        <dbReference type="EMBL" id="SBT35435.1"/>
    </source>
</evidence>
<protein>
    <submittedName>
        <fullName evidence="3">Phosphatidylinositol-4-phosphate 5-kinase, putative</fullName>
    </submittedName>
</protein>
<dbReference type="Gene3D" id="2.20.110.10">
    <property type="entry name" value="Histone H3 K4-specific methyltransferase SET7/9 N-terminal domain"/>
    <property type="match status" value="2"/>
</dbReference>
<evidence type="ECO:0000256" key="1">
    <source>
        <dbReference type="ARBA" id="ARBA00022737"/>
    </source>
</evidence>
<proteinExistence type="predicted"/>
<dbReference type="PANTHER" id="PTHR23084:SF179">
    <property type="entry name" value="OS10G0565000 PROTEIN"/>
    <property type="match status" value="1"/>
</dbReference>
<keyword evidence="3" id="KW-0808">Transferase</keyword>
<reference evidence="3" key="2">
    <citation type="submission" date="2016-05" db="EMBL/GenBank/DDBJ databases">
        <authorList>
            <person name="Lavstsen T."/>
            <person name="Jespersen J.S."/>
        </authorList>
    </citation>
    <scope>NUCLEOTIDE SEQUENCE [LARGE SCALE GENOMIC DNA]</scope>
</reference>
<reference evidence="5 6" key="1">
    <citation type="submission" date="2016-05" db="EMBL/GenBank/DDBJ databases">
        <authorList>
            <person name="Naeem Raeece"/>
        </authorList>
    </citation>
    <scope>NUCLEOTIDE SEQUENCE [LARGE SCALE GENOMIC DNA]</scope>
</reference>